<evidence type="ECO:0000313" key="1">
    <source>
        <dbReference type="EMBL" id="KAJ1940536.1"/>
    </source>
</evidence>
<name>A0ACC1J7H1_9FUNG</name>
<accession>A0ACC1J7H1</accession>
<comment type="caution">
    <text evidence="1">The sequence shown here is derived from an EMBL/GenBank/DDBJ whole genome shotgun (WGS) entry which is preliminary data.</text>
</comment>
<organism evidence="1 2">
    <name type="scientific">Linderina macrospora</name>
    <dbReference type="NCBI Taxonomy" id="4868"/>
    <lineage>
        <taxon>Eukaryota</taxon>
        <taxon>Fungi</taxon>
        <taxon>Fungi incertae sedis</taxon>
        <taxon>Zoopagomycota</taxon>
        <taxon>Kickxellomycotina</taxon>
        <taxon>Kickxellomycetes</taxon>
        <taxon>Kickxellales</taxon>
        <taxon>Kickxellaceae</taxon>
        <taxon>Linderina</taxon>
    </lineage>
</organism>
<sequence>MDGQFEWVAARDGSIPPRAIAGGVERDGRPLFIARAFFKGGMHPGKAAPHIENGGFAMGWGGREHNLNEYFVLCGNANAIQWVAVEGAVDANAPYRLVEAGKEADGEQLFVAKANFQNSQQLGKAGRHLRSGMSLGYGGREHNEMKYLVLAYI</sequence>
<gene>
    <name evidence="1" type="ORF">FBU59_003782</name>
</gene>
<dbReference type="Proteomes" id="UP001150603">
    <property type="component" value="Unassembled WGS sequence"/>
</dbReference>
<dbReference type="EMBL" id="JANBPW010002516">
    <property type="protein sequence ID" value="KAJ1940536.1"/>
    <property type="molecule type" value="Genomic_DNA"/>
</dbReference>
<proteinExistence type="predicted"/>
<keyword evidence="2" id="KW-1185">Reference proteome</keyword>
<reference evidence="1" key="1">
    <citation type="submission" date="2022-07" db="EMBL/GenBank/DDBJ databases">
        <title>Phylogenomic reconstructions and comparative analyses of Kickxellomycotina fungi.</title>
        <authorList>
            <person name="Reynolds N.K."/>
            <person name="Stajich J.E."/>
            <person name="Barry K."/>
            <person name="Grigoriev I.V."/>
            <person name="Crous P."/>
            <person name="Smith M.E."/>
        </authorList>
    </citation>
    <scope>NUCLEOTIDE SEQUENCE</scope>
    <source>
        <strain evidence="1">NRRL 5244</strain>
    </source>
</reference>
<protein>
    <submittedName>
        <fullName evidence="1">Uncharacterized protein</fullName>
    </submittedName>
</protein>
<evidence type="ECO:0000313" key="2">
    <source>
        <dbReference type="Proteomes" id="UP001150603"/>
    </source>
</evidence>